<evidence type="ECO:0000256" key="1">
    <source>
        <dbReference type="SAM" id="MobiDB-lite"/>
    </source>
</evidence>
<comment type="caution">
    <text evidence="2">The sequence shown here is derived from an EMBL/GenBank/DDBJ whole genome shotgun (WGS) entry which is preliminary data.</text>
</comment>
<dbReference type="Proteomes" id="UP000587462">
    <property type="component" value="Unassembled WGS sequence"/>
</dbReference>
<proteinExistence type="predicted"/>
<organism evidence="2 3">
    <name type="scientific">Streptomyces morookaense</name>
    <name type="common">Streptoverticillium morookaense</name>
    <dbReference type="NCBI Taxonomy" id="1970"/>
    <lineage>
        <taxon>Bacteria</taxon>
        <taxon>Bacillati</taxon>
        <taxon>Actinomycetota</taxon>
        <taxon>Actinomycetes</taxon>
        <taxon>Kitasatosporales</taxon>
        <taxon>Streptomycetaceae</taxon>
        <taxon>Streptomyces</taxon>
    </lineage>
</organism>
<name>A0A7Y7B6R0_STRMO</name>
<evidence type="ECO:0000313" key="3">
    <source>
        <dbReference type="Proteomes" id="UP000587462"/>
    </source>
</evidence>
<evidence type="ECO:0000313" key="2">
    <source>
        <dbReference type="EMBL" id="NVK80053.1"/>
    </source>
</evidence>
<protein>
    <submittedName>
        <fullName evidence="2">Uncharacterized protein</fullName>
    </submittedName>
</protein>
<keyword evidence="3" id="KW-1185">Reference proteome</keyword>
<dbReference type="EMBL" id="JABBXF010000046">
    <property type="protein sequence ID" value="NVK80053.1"/>
    <property type="molecule type" value="Genomic_DNA"/>
</dbReference>
<feature type="region of interest" description="Disordered" evidence="1">
    <location>
        <begin position="330"/>
        <end position="349"/>
    </location>
</feature>
<dbReference type="AlphaFoldDB" id="A0A7Y7B6R0"/>
<accession>A0A7Y7B6R0</accession>
<gene>
    <name evidence="2" type="ORF">HG542_20650</name>
</gene>
<reference evidence="2 3" key="1">
    <citation type="submission" date="2020-04" db="EMBL/GenBank/DDBJ databases">
        <title>Draft Genome Sequence of Streptomyces morookaense DSM 40503, an 8-azaguanine-producing strain.</title>
        <authorList>
            <person name="Qi J."/>
            <person name="Gao J.-M."/>
        </authorList>
    </citation>
    <scope>NUCLEOTIDE SEQUENCE [LARGE SCALE GENOMIC DNA]</scope>
    <source>
        <strain evidence="2 3">DSM 40503</strain>
    </source>
</reference>
<dbReference type="RefSeq" id="WP_171083571.1">
    <property type="nucleotide sequence ID" value="NZ_BNBU01000008.1"/>
</dbReference>
<sequence length="349" mass="36665">MGAGAVLTLLTGCNGVTQSAPKASSTAAASKGKAQTLAVQTTGHAATWTDRDKHAHTITVTPKSLVRAAASDLDHVRLDDDDLKGKTPYYLTVTYTNTSKDTLAQPSMSTNLALVSAGGTRAKSVMVMNNPTLGTAGQELPCTNGDPDTLPAGGTAEACTVLMLDPKLTPATVAYADDSSDTVLWNVGDGNSSNSGLLPPGTTVDAFAEDLDKHQVPIKVTPKSIRQGSLDDLSNVKLDDRDRNTVPYYVTVEYRNMGQSKLLPVLQDNLTLQTAGGHEIPKMTLLFGEPGVEPCPGPALRTRLEPGGTLTQCTIHMIPKGDRPATISYQGSGTGDEEHTWRAVGNTNP</sequence>